<dbReference type="Proteomes" id="UP000800036">
    <property type="component" value="Unassembled WGS sequence"/>
</dbReference>
<protein>
    <submittedName>
        <fullName evidence="2">Uncharacterized protein</fullName>
    </submittedName>
</protein>
<organism evidence="2 3">
    <name type="scientific">Bimuria novae-zelandiae CBS 107.79</name>
    <dbReference type="NCBI Taxonomy" id="1447943"/>
    <lineage>
        <taxon>Eukaryota</taxon>
        <taxon>Fungi</taxon>
        <taxon>Dikarya</taxon>
        <taxon>Ascomycota</taxon>
        <taxon>Pezizomycotina</taxon>
        <taxon>Dothideomycetes</taxon>
        <taxon>Pleosporomycetidae</taxon>
        <taxon>Pleosporales</taxon>
        <taxon>Massarineae</taxon>
        <taxon>Didymosphaeriaceae</taxon>
        <taxon>Bimuria</taxon>
    </lineage>
</organism>
<keyword evidence="3" id="KW-1185">Reference proteome</keyword>
<gene>
    <name evidence="2" type="ORF">BU23DRAFT_568640</name>
</gene>
<evidence type="ECO:0000313" key="3">
    <source>
        <dbReference type="Proteomes" id="UP000800036"/>
    </source>
</evidence>
<accession>A0A6A5V8C7</accession>
<name>A0A6A5V8C7_9PLEO</name>
<evidence type="ECO:0000313" key="2">
    <source>
        <dbReference type="EMBL" id="KAF1973108.1"/>
    </source>
</evidence>
<dbReference type="AlphaFoldDB" id="A0A6A5V8C7"/>
<feature type="region of interest" description="Disordered" evidence="1">
    <location>
        <begin position="81"/>
        <end position="123"/>
    </location>
</feature>
<sequence length="152" mass="16951">MAEFTVRFAGDGAFVALLRLLKRKPDRSLRTLLLSAGLAALYDCHSKDPSHCIAIPIDMLPLFAGESHHPRIYPIYSDAGSGVHDHSFERREEGERKSKKKNQPASIRSQVPALRYAPGQSTTRRCRGRGCCESTATSFDLCAQQYEIKICK</sequence>
<reference evidence="2" key="1">
    <citation type="journal article" date="2020" name="Stud. Mycol.">
        <title>101 Dothideomycetes genomes: a test case for predicting lifestyles and emergence of pathogens.</title>
        <authorList>
            <person name="Haridas S."/>
            <person name="Albert R."/>
            <person name="Binder M."/>
            <person name="Bloem J."/>
            <person name="Labutti K."/>
            <person name="Salamov A."/>
            <person name="Andreopoulos B."/>
            <person name="Baker S."/>
            <person name="Barry K."/>
            <person name="Bills G."/>
            <person name="Bluhm B."/>
            <person name="Cannon C."/>
            <person name="Castanera R."/>
            <person name="Culley D."/>
            <person name="Daum C."/>
            <person name="Ezra D."/>
            <person name="Gonzalez J."/>
            <person name="Henrissat B."/>
            <person name="Kuo A."/>
            <person name="Liang C."/>
            <person name="Lipzen A."/>
            <person name="Lutzoni F."/>
            <person name="Magnuson J."/>
            <person name="Mondo S."/>
            <person name="Nolan M."/>
            <person name="Ohm R."/>
            <person name="Pangilinan J."/>
            <person name="Park H.-J."/>
            <person name="Ramirez L."/>
            <person name="Alfaro M."/>
            <person name="Sun H."/>
            <person name="Tritt A."/>
            <person name="Yoshinaga Y."/>
            <person name="Zwiers L.-H."/>
            <person name="Turgeon B."/>
            <person name="Goodwin S."/>
            <person name="Spatafora J."/>
            <person name="Crous P."/>
            <person name="Grigoriev I."/>
        </authorList>
    </citation>
    <scope>NUCLEOTIDE SEQUENCE</scope>
    <source>
        <strain evidence="2">CBS 107.79</strain>
    </source>
</reference>
<feature type="compositionally biased region" description="Basic and acidic residues" evidence="1">
    <location>
        <begin position="83"/>
        <end position="96"/>
    </location>
</feature>
<dbReference type="EMBL" id="ML976683">
    <property type="protein sequence ID" value="KAF1973108.1"/>
    <property type="molecule type" value="Genomic_DNA"/>
</dbReference>
<proteinExistence type="predicted"/>
<evidence type="ECO:0000256" key="1">
    <source>
        <dbReference type="SAM" id="MobiDB-lite"/>
    </source>
</evidence>